<dbReference type="HOGENOM" id="CLU_000288_171_0_1"/>
<dbReference type="EMBL" id="GL988045">
    <property type="protein sequence ID" value="EGS18823.1"/>
    <property type="molecule type" value="Genomic_DNA"/>
</dbReference>
<dbReference type="GO" id="GO:0004672">
    <property type="term" value="F:protein kinase activity"/>
    <property type="evidence" value="ECO:0007669"/>
    <property type="project" value="InterPro"/>
</dbReference>
<feature type="domain" description="Protein kinase" evidence="8">
    <location>
        <begin position="281"/>
        <end position="546"/>
    </location>
</feature>
<evidence type="ECO:0000256" key="4">
    <source>
        <dbReference type="ARBA" id="ARBA00022840"/>
    </source>
</evidence>
<dbReference type="PROSITE" id="PS00107">
    <property type="entry name" value="PROTEIN_KINASE_ATP"/>
    <property type="match status" value="1"/>
</dbReference>
<feature type="binding site" evidence="5">
    <location>
        <position position="310"/>
    </location>
    <ligand>
        <name>ATP</name>
        <dbReference type="ChEBI" id="CHEBI:30616"/>
    </ligand>
</feature>
<dbReference type="SUPFAM" id="SSF56112">
    <property type="entry name" value="Protein kinase-like (PK-like)"/>
    <property type="match status" value="1"/>
</dbReference>
<dbReference type="PROSITE" id="PS50006">
    <property type="entry name" value="FHA_DOMAIN"/>
    <property type="match status" value="1"/>
</dbReference>
<feature type="region of interest" description="Disordered" evidence="6">
    <location>
        <begin position="29"/>
        <end position="59"/>
    </location>
</feature>
<dbReference type="FunFam" id="3.30.200.20:FF:000042">
    <property type="entry name" value="Aurora kinase A"/>
    <property type="match status" value="1"/>
</dbReference>
<feature type="domain" description="FHA" evidence="7">
    <location>
        <begin position="189"/>
        <end position="241"/>
    </location>
</feature>
<reference evidence="9 10" key="1">
    <citation type="journal article" date="2011" name="Cell">
        <title>Insight into structure and assembly of the nuclear pore complex by utilizing the genome of a eukaryotic thermophile.</title>
        <authorList>
            <person name="Amlacher S."/>
            <person name="Sarges P."/>
            <person name="Flemming D."/>
            <person name="van Noort V."/>
            <person name="Kunze R."/>
            <person name="Devos D.P."/>
            <person name="Arumugam M."/>
            <person name="Bork P."/>
            <person name="Hurt E."/>
        </authorList>
    </citation>
    <scope>NUCLEOTIDE SEQUENCE [LARGE SCALE GENOMIC DNA]</scope>
    <source>
        <strain evidence="10">DSM 1495 / CBS 144.50 / IMI 039719</strain>
    </source>
</reference>
<dbReference type="Pfam" id="PF00498">
    <property type="entry name" value="FHA"/>
    <property type="match status" value="1"/>
</dbReference>
<gene>
    <name evidence="9" type="ORF">CTHT_0054330</name>
</gene>
<dbReference type="CDD" id="cd05117">
    <property type="entry name" value="STKc_CAMK"/>
    <property type="match status" value="1"/>
</dbReference>
<name>G0SBP7_CHATD</name>
<feature type="region of interest" description="Disordered" evidence="6">
    <location>
        <begin position="155"/>
        <end position="177"/>
    </location>
</feature>
<dbReference type="Gene3D" id="2.60.200.20">
    <property type="match status" value="1"/>
</dbReference>
<dbReference type="RefSeq" id="XP_006695768.1">
    <property type="nucleotide sequence ID" value="XM_006695705.1"/>
</dbReference>
<protein>
    <submittedName>
        <fullName evidence="9">Uncharacterized protein</fullName>
    </submittedName>
</protein>
<dbReference type="eggNOG" id="KOG0615">
    <property type="taxonomic scope" value="Eukaryota"/>
</dbReference>
<dbReference type="KEGG" id="cthr:CTHT_0054330"/>
<dbReference type="InterPro" id="IPR008984">
    <property type="entry name" value="SMAD_FHA_dom_sf"/>
</dbReference>
<dbReference type="PROSITE" id="PS50011">
    <property type="entry name" value="PROTEIN_KINASE_DOM"/>
    <property type="match status" value="1"/>
</dbReference>
<dbReference type="FunFam" id="1.10.510.10:FF:001380">
    <property type="entry name" value="Checkpoint kinase 2-like protein"/>
    <property type="match status" value="1"/>
</dbReference>
<dbReference type="PANTHER" id="PTHR24347">
    <property type="entry name" value="SERINE/THREONINE-PROTEIN KINASE"/>
    <property type="match status" value="1"/>
</dbReference>
<dbReference type="GeneID" id="18259471"/>
<evidence type="ECO:0000313" key="9">
    <source>
        <dbReference type="EMBL" id="EGS18823.1"/>
    </source>
</evidence>
<evidence type="ECO:0000259" key="8">
    <source>
        <dbReference type="PROSITE" id="PS50011"/>
    </source>
</evidence>
<evidence type="ECO:0000256" key="3">
    <source>
        <dbReference type="ARBA" id="ARBA00022741"/>
    </source>
</evidence>
<sequence length="672" mass="75807">MLRRLMLWLLQGSPDAGEEESFNIRRSKRLAELSQRGGHAGDGKLKTPVQHKHQLPSPVTHLTSDSLCVEFTKEETATPPAPRASQNSQNFLYSSQPNDTQPFSQQEIDPNAPLSDEVEDEEKEGVWGYLFPLDTRFGLTPYVLRKKDACQAANAVEKQKESSQSSRAGRRSQRVAAVKSVKAGSPVGFLIGRHPECDLRIDDAAVSNRHCLLFTENRGTDVVAVLEDLSTNGTYINDEIVGRNQRRELREHDEISIADNRAKFFFRYPKNRRTNAFLQQYTAVQELGKGYFAEVYLCIEKSTGQRWAVKRFTKNPGYEDRSKNEGLQQEVAMLMSVNHPNIVCLKELFNEPTAVYLVLEYCPGGELFTRIADHGKLTEGETRKVFKQLFDGVKYLHDRNIIHRDIKPENILLMDDQLNVKLADFGLAKIVGEDSFATTLCGTPSYVAPEVIVESRRRHYSKAVDIWSLGVVLYICLCGFPPFSAELERPDFPYNLQEQIKRGLYEYPSPYWDPIGDPALDLIDRMLVVKPERRYTIDQCLADPWLTQQQPGVNDSTNGLVSGLAGLEVNRRGVTRERTLLSEHAKALRAANHYNRPNPPHSINSPYKREMRPDDNRDPGEFMEMGGKGDQVLFEDNGRDAERAAAKHKTHAEAGPASPSHRKGGKGKGKGR</sequence>
<evidence type="ECO:0000256" key="2">
    <source>
        <dbReference type="ARBA" id="ARBA00011138"/>
    </source>
</evidence>
<dbReference type="OMA" id="RHCLIFH"/>
<dbReference type="InterPro" id="IPR000719">
    <property type="entry name" value="Prot_kinase_dom"/>
</dbReference>
<dbReference type="InterPro" id="IPR000253">
    <property type="entry name" value="FHA_dom"/>
</dbReference>
<dbReference type="SMART" id="SM00220">
    <property type="entry name" value="S_TKc"/>
    <property type="match status" value="1"/>
</dbReference>
<feature type="compositionally biased region" description="Polar residues" evidence="6">
    <location>
        <begin position="84"/>
        <end position="108"/>
    </location>
</feature>
<comment type="similarity">
    <text evidence="1">Belongs to the protein kinase superfamily. CAMK Ser/Thr protein kinase family. CHEK2 subfamily.</text>
</comment>
<feature type="compositionally biased region" description="Basic residues" evidence="6">
    <location>
        <begin position="660"/>
        <end position="672"/>
    </location>
</feature>
<keyword evidence="3 5" id="KW-0547">Nucleotide-binding</keyword>
<organism evidence="10">
    <name type="scientific">Chaetomium thermophilum (strain DSM 1495 / CBS 144.50 / IMI 039719)</name>
    <name type="common">Thermochaetoides thermophila</name>
    <dbReference type="NCBI Taxonomy" id="759272"/>
    <lineage>
        <taxon>Eukaryota</taxon>
        <taxon>Fungi</taxon>
        <taxon>Dikarya</taxon>
        <taxon>Ascomycota</taxon>
        <taxon>Pezizomycotina</taxon>
        <taxon>Sordariomycetes</taxon>
        <taxon>Sordariomycetidae</taxon>
        <taxon>Sordariales</taxon>
        <taxon>Chaetomiaceae</taxon>
        <taxon>Thermochaetoides</taxon>
    </lineage>
</organism>
<proteinExistence type="inferred from homology"/>
<evidence type="ECO:0000256" key="6">
    <source>
        <dbReference type="SAM" id="MobiDB-lite"/>
    </source>
</evidence>
<dbReference type="Proteomes" id="UP000008066">
    <property type="component" value="Unassembled WGS sequence"/>
</dbReference>
<feature type="compositionally biased region" description="Basic and acidic residues" evidence="6">
    <location>
        <begin position="636"/>
        <end position="645"/>
    </location>
</feature>
<dbReference type="InterPro" id="IPR011009">
    <property type="entry name" value="Kinase-like_dom_sf"/>
</dbReference>
<dbReference type="GO" id="GO:0005524">
    <property type="term" value="F:ATP binding"/>
    <property type="evidence" value="ECO:0007669"/>
    <property type="project" value="UniProtKB-UniRule"/>
</dbReference>
<feature type="compositionally biased region" description="Basic and acidic residues" evidence="6">
    <location>
        <begin position="607"/>
        <end position="620"/>
    </location>
</feature>
<dbReference type="Gene3D" id="1.10.510.10">
    <property type="entry name" value="Transferase(Phosphotransferase) domain 1"/>
    <property type="match status" value="1"/>
</dbReference>
<dbReference type="AlphaFoldDB" id="G0SBP7"/>
<evidence type="ECO:0000256" key="1">
    <source>
        <dbReference type="ARBA" id="ARBA00005575"/>
    </source>
</evidence>
<keyword evidence="10" id="KW-1185">Reference proteome</keyword>
<dbReference type="SUPFAM" id="SSF49879">
    <property type="entry name" value="SMAD/FHA domain"/>
    <property type="match status" value="1"/>
</dbReference>
<dbReference type="OrthoDB" id="407410at2759"/>
<evidence type="ECO:0000256" key="5">
    <source>
        <dbReference type="PROSITE-ProRule" id="PRU10141"/>
    </source>
</evidence>
<comment type="subunit">
    <text evidence="2">Homodimer. Forms a ternary complex with ATG13 and ATG17.</text>
</comment>
<dbReference type="PROSITE" id="PS00108">
    <property type="entry name" value="PROTEIN_KINASE_ST"/>
    <property type="match status" value="1"/>
</dbReference>
<evidence type="ECO:0000313" key="10">
    <source>
        <dbReference type="Proteomes" id="UP000008066"/>
    </source>
</evidence>
<accession>G0SBP7</accession>
<dbReference type="STRING" id="759272.G0SBP7"/>
<dbReference type="InterPro" id="IPR017441">
    <property type="entry name" value="Protein_kinase_ATP_BS"/>
</dbReference>
<feature type="region of interest" description="Disordered" evidence="6">
    <location>
        <begin position="74"/>
        <end position="119"/>
    </location>
</feature>
<dbReference type="SMART" id="SM00240">
    <property type="entry name" value="FHA"/>
    <property type="match status" value="1"/>
</dbReference>
<keyword evidence="4 5" id="KW-0067">ATP-binding</keyword>
<dbReference type="Pfam" id="PF00069">
    <property type="entry name" value="Pkinase"/>
    <property type="match status" value="1"/>
</dbReference>
<feature type="region of interest" description="Disordered" evidence="6">
    <location>
        <begin position="592"/>
        <end position="672"/>
    </location>
</feature>
<evidence type="ECO:0000259" key="7">
    <source>
        <dbReference type="PROSITE" id="PS50006"/>
    </source>
</evidence>
<dbReference type="InterPro" id="IPR008271">
    <property type="entry name" value="Ser/Thr_kinase_AS"/>
</dbReference>